<name>A0A422ZJ85_KLEPN</name>
<dbReference type="AlphaFoldDB" id="A0A422ZJ85"/>
<evidence type="ECO:0000313" key="2">
    <source>
        <dbReference type="Proteomes" id="UP000196447"/>
    </source>
</evidence>
<dbReference type="EMBL" id="NDBK01000094">
    <property type="protein sequence ID" value="OVF67285.1"/>
    <property type="molecule type" value="Genomic_DNA"/>
</dbReference>
<comment type="caution">
    <text evidence="1">The sequence shown here is derived from an EMBL/GenBank/DDBJ whole genome shotgun (WGS) entry which is preliminary data.</text>
</comment>
<evidence type="ECO:0000313" key="1">
    <source>
        <dbReference type="EMBL" id="OVF67285.1"/>
    </source>
</evidence>
<dbReference type="RefSeq" id="WP_087749782.1">
    <property type="nucleotide sequence ID" value="NZ_CP173041.1"/>
</dbReference>
<protein>
    <submittedName>
        <fullName evidence="1">Eaa protein</fullName>
    </submittedName>
</protein>
<sequence>MSDVKSKIMQVLIEGADQQRQWAQGEYPFRMATWNIRCAMERKFPGVDWKSADLRKELIELAKEGLVSKCPHESRIGQAVWRLEVK</sequence>
<reference evidence="1 2" key="1">
    <citation type="submission" date="2017-03" db="EMBL/GenBank/DDBJ databases">
        <authorList>
            <person name="Fouts D."/>
            <person name="Stalin M.J."/>
            <person name="Chen L."/>
            <person name="Wright M."/>
            <person name="Sutton G."/>
            <person name="Nguyen K."/>
            <person name="Vanduin D."/>
            <person name="Rojas L."/>
            <person name="Hujer A."/>
            <person name="Hujer K."/>
            <person name="Bonomo R."/>
            <person name="Kreiswirth B."/>
            <person name="Adams M."/>
        </authorList>
    </citation>
    <scope>NUCLEOTIDE SEQUENCE [LARGE SCALE GENOMIC DNA]</scope>
    <source>
        <strain evidence="1 2">39383</strain>
    </source>
</reference>
<organism evidence="1 2">
    <name type="scientific">Klebsiella pneumoniae</name>
    <dbReference type="NCBI Taxonomy" id="573"/>
    <lineage>
        <taxon>Bacteria</taxon>
        <taxon>Pseudomonadati</taxon>
        <taxon>Pseudomonadota</taxon>
        <taxon>Gammaproteobacteria</taxon>
        <taxon>Enterobacterales</taxon>
        <taxon>Enterobacteriaceae</taxon>
        <taxon>Klebsiella/Raoultella group</taxon>
        <taxon>Klebsiella</taxon>
        <taxon>Klebsiella pneumoniae complex</taxon>
    </lineage>
</organism>
<dbReference type="Proteomes" id="UP000196447">
    <property type="component" value="Unassembled WGS sequence"/>
</dbReference>
<gene>
    <name evidence="1" type="ORF">B5L96_22700</name>
</gene>
<accession>A0A422ZJ85</accession>
<proteinExistence type="predicted"/>